<keyword evidence="4 5" id="KW-0472">Membrane</keyword>
<feature type="transmembrane region" description="Helical" evidence="5">
    <location>
        <begin position="115"/>
        <end position="137"/>
    </location>
</feature>
<dbReference type="Pfam" id="PF04932">
    <property type="entry name" value="Wzy_C"/>
    <property type="match status" value="1"/>
</dbReference>
<evidence type="ECO:0000256" key="3">
    <source>
        <dbReference type="ARBA" id="ARBA00022989"/>
    </source>
</evidence>
<evidence type="ECO:0000256" key="2">
    <source>
        <dbReference type="ARBA" id="ARBA00022692"/>
    </source>
</evidence>
<feature type="transmembrane region" description="Helical" evidence="5">
    <location>
        <begin position="16"/>
        <end position="47"/>
    </location>
</feature>
<feature type="transmembrane region" description="Helical" evidence="5">
    <location>
        <begin position="59"/>
        <end position="77"/>
    </location>
</feature>
<feature type="transmembrane region" description="Helical" evidence="5">
    <location>
        <begin position="354"/>
        <end position="381"/>
    </location>
</feature>
<dbReference type="GO" id="GO:0016874">
    <property type="term" value="F:ligase activity"/>
    <property type="evidence" value="ECO:0007669"/>
    <property type="project" value="UniProtKB-KW"/>
</dbReference>
<dbReference type="PANTHER" id="PTHR37422:SF13">
    <property type="entry name" value="LIPOPOLYSACCHARIDE BIOSYNTHESIS PROTEIN PA4999-RELATED"/>
    <property type="match status" value="1"/>
</dbReference>
<evidence type="ECO:0000256" key="4">
    <source>
        <dbReference type="ARBA" id="ARBA00023136"/>
    </source>
</evidence>
<keyword evidence="8" id="KW-1185">Reference proteome</keyword>
<keyword evidence="3 5" id="KW-1133">Transmembrane helix</keyword>
<feature type="transmembrane region" description="Helical" evidence="5">
    <location>
        <begin position="209"/>
        <end position="240"/>
    </location>
</feature>
<dbReference type="GO" id="GO:0016020">
    <property type="term" value="C:membrane"/>
    <property type="evidence" value="ECO:0007669"/>
    <property type="project" value="UniProtKB-SubCell"/>
</dbReference>
<comment type="subcellular location">
    <subcellularLocation>
        <location evidence="1">Membrane</location>
        <topology evidence="1">Multi-pass membrane protein</topology>
    </subcellularLocation>
</comment>
<evidence type="ECO:0000313" key="8">
    <source>
        <dbReference type="Proteomes" id="UP000193804"/>
    </source>
</evidence>
<feature type="domain" description="O-antigen ligase-related" evidence="6">
    <location>
        <begin position="211"/>
        <end position="369"/>
    </location>
</feature>
<feature type="transmembrane region" description="Helical" evidence="5">
    <location>
        <begin position="387"/>
        <end position="405"/>
    </location>
</feature>
<organism evidence="7 8">
    <name type="scientific">Marivirga sericea</name>
    <dbReference type="NCBI Taxonomy" id="1028"/>
    <lineage>
        <taxon>Bacteria</taxon>
        <taxon>Pseudomonadati</taxon>
        <taxon>Bacteroidota</taxon>
        <taxon>Cytophagia</taxon>
        <taxon>Cytophagales</taxon>
        <taxon>Marivirgaceae</taxon>
        <taxon>Marivirga</taxon>
    </lineage>
</organism>
<dbReference type="AlphaFoldDB" id="A0A1X7J6Z4"/>
<gene>
    <name evidence="7" type="ORF">SAMN05661096_01377</name>
</gene>
<evidence type="ECO:0000256" key="5">
    <source>
        <dbReference type="SAM" id="Phobius"/>
    </source>
</evidence>
<evidence type="ECO:0000256" key="1">
    <source>
        <dbReference type="ARBA" id="ARBA00004141"/>
    </source>
</evidence>
<reference evidence="8" key="1">
    <citation type="submission" date="2017-04" db="EMBL/GenBank/DDBJ databases">
        <authorList>
            <person name="Varghese N."/>
            <person name="Submissions S."/>
        </authorList>
    </citation>
    <scope>NUCLEOTIDE SEQUENCE [LARGE SCALE GENOMIC DNA]</scope>
    <source>
        <strain evidence="8">DSM 4125</strain>
    </source>
</reference>
<dbReference type="PANTHER" id="PTHR37422">
    <property type="entry name" value="TEICHURONIC ACID BIOSYNTHESIS PROTEIN TUAE"/>
    <property type="match status" value="1"/>
</dbReference>
<dbReference type="Proteomes" id="UP000193804">
    <property type="component" value="Unassembled WGS sequence"/>
</dbReference>
<evidence type="ECO:0000259" key="6">
    <source>
        <dbReference type="Pfam" id="PF04932"/>
    </source>
</evidence>
<dbReference type="InterPro" id="IPR007016">
    <property type="entry name" value="O-antigen_ligase-rel_domated"/>
</dbReference>
<proteinExistence type="predicted"/>
<dbReference type="RefSeq" id="WP_085516317.1">
    <property type="nucleotide sequence ID" value="NZ_FXAW01000002.1"/>
</dbReference>
<name>A0A1X7J6Z4_9BACT</name>
<dbReference type="InterPro" id="IPR051533">
    <property type="entry name" value="WaaL-like"/>
</dbReference>
<dbReference type="STRING" id="1028.SAMN05661096_01377"/>
<feature type="transmembrane region" description="Helical" evidence="5">
    <location>
        <begin position="252"/>
        <end position="270"/>
    </location>
</feature>
<feature type="transmembrane region" description="Helical" evidence="5">
    <location>
        <begin position="83"/>
        <end position="103"/>
    </location>
</feature>
<accession>A0A1X7J6Z4</accession>
<dbReference type="OrthoDB" id="1631746at2"/>
<evidence type="ECO:0000313" key="7">
    <source>
        <dbReference type="EMBL" id="SMG23396.1"/>
    </source>
</evidence>
<keyword evidence="2 5" id="KW-0812">Transmembrane</keyword>
<protein>
    <submittedName>
        <fullName evidence="7">O-Antigen ligase</fullName>
    </submittedName>
</protein>
<dbReference type="EMBL" id="FXAW01000002">
    <property type="protein sequence ID" value="SMG23396.1"/>
    <property type="molecule type" value="Genomic_DNA"/>
</dbReference>
<feature type="transmembrane region" description="Helical" evidence="5">
    <location>
        <begin position="178"/>
        <end position="197"/>
    </location>
</feature>
<keyword evidence="7" id="KW-0436">Ligase</keyword>
<sequence>MINNEYYINKLRDLSFFLFAFLIPMPIKLFNIGLFFFIGVTVIRLFIVKQEKRSLTPDLIVFLIGAPFLILLLSYLIHNGQSLNFVIRSSGLILIPFLLKLSGLNHSHVKLFSKAITSSSVFIFLLLVVVALIRNFWIESNVTFTNWGTVDSQKFNQVWGDSFINWNLFTYKEFVRALQAHPTYISIFSLFTIFFTIKLSNKKNDFKLYIIVAINILLILFCASRLLVLITLSLIFLFIIKSLFDLKAPLKNKIKVLFVGLSIILLFFQLPGTTYRFNKFSDLIHQFQDTTDFKTEGELVTNGIKHRLYIWHTAIELIKEKPLLGYGVLGQKEALLSKYREDGLGSYYNTHNQYLFYAITYGFIGLGILVIAIIGLARFGILANNKLYLAILLIFLIGFWTENLLNTQKGLMAYSTFLFMAYKWKRKN</sequence>